<protein>
    <recommendedName>
        <fullName evidence="3">STAS/SEC14 domain-containing protein</fullName>
    </recommendedName>
</protein>
<dbReference type="AlphaFoldDB" id="A0A2W1NSE0"/>
<sequence length="122" mass="14122">MTTIIKQRTNITDLITNNIVRTEFLDNTISSITDLWDSYQSYLILSEEQPLKKLVVFNENAFLDIKEDHTCEMARVHPSAIAFVTNNLSIRLVLKTYATTFKSKAVKIFKNETEAMFWLQSV</sequence>
<evidence type="ECO:0000313" key="1">
    <source>
        <dbReference type="EMBL" id="PZE17588.1"/>
    </source>
</evidence>
<evidence type="ECO:0008006" key="3">
    <source>
        <dbReference type="Google" id="ProtNLM"/>
    </source>
</evidence>
<gene>
    <name evidence="1" type="ORF">DNU06_07095</name>
</gene>
<evidence type="ECO:0000313" key="2">
    <source>
        <dbReference type="Proteomes" id="UP000249248"/>
    </source>
</evidence>
<comment type="caution">
    <text evidence="1">The sequence shown here is derived from an EMBL/GenBank/DDBJ whole genome shotgun (WGS) entry which is preliminary data.</text>
</comment>
<dbReference type="EMBL" id="QKSB01000003">
    <property type="protein sequence ID" value="PZE17588.1"/>
    <property type="molecule type" value="Genomic_DNA"/>
</dbReference>
<dbReference type="RefSeq" id="WP_111062548.1">
    <property type="nucleotide sequence ID" value="NZ_JBHUCU010000027.1"/>
</dbReference>
<reference evidence="1 2" key="1">
    <citation type="submission" date="2018-06" db="EMBL/GenBank/DDBJ databases">
        <title>The draft genome sequence of Crocinitomix sp. SM1701.</title>
        <authorList>
            <person name="Zhang X."/>
        </authorList>
    </citation>
    <scope>NUCLEOTIDE SEQUENCE [LARGE SCALE GENOMIC DNA]</scope>
    <source>
        <strain evidence="1 2">SM1701</strain>
    </source>
</reference>
<keyword evidence="2" id="KW-1185">Reference proteome</keyword>
<proteinExistence type="predicted"/>
<accession>A0A2W1NSE0</accession>
<organism evidence="1 2">
    <name type="scientific">Putridiphycobacter roseus</name>
    <dbReference type="NCBI Taxonomy" id="2219161"/>
    <lineage>
        <taxon>Bacteria</taxon>
        <taxon>Pseudomonadati</taxon>
        <taxon>Bacteroidota</taxon>
        <taxon>Flavobacteriia</taxon>
        <taxon>Flavobacteriales</taxon>
        <taxon>Crocinitomicaceae</taxon>
        <taxon>Putridiphycobacter</taxon>
    </lineage>
</organism>
<name>A0A2W1NSE0_9FLAO</name>
<dbReference type="Proteomes" id="UP000249248">
    <property type="component" value="Unassembled WGS sequence"/>
</dbReference>